<proteinExistence type="predicted"/>
<protein>
    <recommendedName>
        <fullName evidence="2">AAA+ ATPase domain-containing protein</fullName>
    </recommendedName>
</protein>
<dbReference type="InterPro" id="IPR003593">
    <property type="entry name" value="AAA+_ATPase"/>
</dbReference>
<dbReference type="RefSeq" id="WP_006683290.1">
    <property type="nucleotide sequence ID" value="NZ_CAFB01000082.1"/>
</dbReference>
<dbReference type="STRING" id="1070319.CAGGBEG34_610005"/>
<evidence type="ECO:0000259" key="2">
    <source>
        <dbReference type="SMART" id="SM00382"/>
    </source>
</evidence>
<evidence type="ECO:0000256" key="1">
    <source>
        <dbReference type="SAM" id="MobiDB-lite"/>
    </source>
</evidence>
<name>G2JBT6_9BURK</name>
<dbReference type="OrthoDB" id="1625426at2"/>
<dbReference type="SUPFAM" id="SSF52540">
    <property type="entry name" value="P-loop containing nucleoside triphosphate hydrolases"/>
    <property type="match status" value="2"/>
</dbReference>
<feature type="region of interest" description="Disordered" evidence="1">
    <location>
        <begin position="285"/>
        <end position="307"/>
    </location>
</feature>
<organism evidence="3 4">
    <name type="scientific">Candidatus Glomeribacter gigasporarum BEG34</name>
    <dbReference type="NCBI Taxonomy" id="1070319"/>
    <lineage>
        <taxon>Bacteria</taxon>
        <taxon>Pseudomonadati</taxon>
        <taxon>Pseudomonadota</taxon>
        <taxon>Betaproteobacteria</taxon>
        <taxon>Burkholderiales</taxon>
        <taxon>Burkholderiaceae</taxon>
        <taxon>Candidatus Glomeribacter</taxon>
    </lineage>
</organism>
<gene>
    <name evidence="3" type="ORF">CAGGBEG34_610005</name>
</gene>
<dbReference type="Pfam" id="PF13479">
    <property type="entry name" value="AAA_24"/>
    <property type="match status" value="1"/>
</dbReference>
<dbReference type="Proteomes" id="UP000054051">
    <property type="component" value="Unassembled WGS sequence"/>
</dbReference>
<dbReference type="SMART" id="SM00382">
    <property type="entry name" value="AAA"/>
    <property type="match status" value="1"/>
</dbReference>
<reference evidence="3 4" key="1">
    <citation type="submission" date="2011-08" db="EMBL/GenBank/DDBJ databases">
        <title>The genome of the obligate endobacterium of an arbuscular mycorrhizal fungus reveals an interphylum network of nutritional interactions.</title>
        <authorList>
            <person name="Ghignone S."/>
            <person name="Salvioli A."/>
            <person name="Anca I."/>
            <person name="Lumini E."/>
            <person name="Ortu G."/>
            <person name="Petiti L."/>
            <person name="Cruveiller S."/>
            <person name="Bianciotto V."/>
            <person name="Piffanelli P."/>
            <person name="Lanfranco L."/>
            <person name="Bonfante P."/>
        </authorList>
    </citation>
    <scope>NUCLEOTIDE SEQUENCE [LARGE SCALE GENOMIC DNA]</scope>
    <source>
        <strain evidence="3 4">BEG34</strain>
    </source>
</reference>
<comment type="caution">
    <text evidence="3">The sequence shown here is derived from an EMBL/GenBank/DDBJ whole genome shotgun (WGS) entry which is preliminary data.</text>
</comment>
<dbReference type="eggNOG" id="COG0468">
    <property type="taxonomic scope" value="Bacteria"/>
</dbReference>
<dbReference type="EMBL" id="CAFB01000082">
    <property type="protein sequence ID" value="CCD30241.1"/>
    <property type="molecule type" value="Genomic_DNA"/>
</dbReference>
<dbReference type="InterPro" id="IPR027417">
    <property type="entry name" value="P-loop_NTPase"/>
</dbReference>
<accession>G2JBT6</accession>
<dbReference type="Gene3D" id="3.40.50.300">
    <property type="entry name" value="P-loop containing nucleotide triphosphate hydrolases"/>
    <property type="match status" value="1"/>
</dbReference>
<feature type="domain" description="AAA+ ATPase" evidence="2">
    <location>
        <begin position="11"/>
        <end position="192"/>
    </location>
</feature>
<dbReference type="AlphaFoldDB" id="G2JBT6"/>
<sequence>MSFQKAIRKKAKLRLALTGPSGSGKTYSALLLAKGIGGRIAVIDTEHGSASLYADVLDFDVLNLAAPFSPERYIEVITDAARSGYDVLIVDSITHEWNGKGGILEIHDRVTRAHPRGNSYTAWAEVTPRHNAFVEALLQSPLHILVTMRSKQDFVLTDRNGKQVPQKVGLAPIQRDGFEYEMTVVLDIEQDRHLATVSKDRTRLFSDSTPEPITEQTGRQLMEWLEAGANLITIDERNRLLALLDDAELSSIKFCEKYGLSHVSELPQDTLNEAMDAIAEFRRKKQAMHASPSEPVNLTEIEQKEAA</sequence>
<keyword evidence="4" id="KW-1185">Reference proteome</keyword>
<evidence type="ECO:0000313" key="3">
    <source>
        <dbReference type="EMBL" id="CCD30241.1"/>
    </source>
</evidence>
<evidence type="ECO:0000313" key="4">
    <source>
        <dbReference type="Proteomes" id="UP000054051"/>
    </source>
</evidence>